<dbReference type="GO" id="GO:0004553">
    <property type="term" value="F:hydrolase activity, hydrolyzing O-glycosyl compounds"/>
    <property type="evidence" value="ECO:0007669"/>
    <property type="project" value="InterPro"/>
</dbReference>
<evidence type="ECO:0000259" key="2">
    <source>
        <dbReference type="PROSITE" id="PS51762"/>
    </source>
</evidence>
<evidence type="ECO:0000256" key="1">
    <source>
        <dbReference type="SAM" id="SignalP"/>
    </source>
</evidence>
<evidence type="ECO:0000313" key="3">
    <source>
        <dbReference type="EMBL" id="KAG5647859.1"/>
    </source>
</evidence>
<name>A0A9P7GCA2_9AGAR</name>
<dbReference type="CDD" id="cd02181">
    <property type="entry name" value="GH16_fungal_Lam16A_glucanase"/>
    <property type="match status" value="1"/>
</dbReference>
<protein>
    <recommendedName>
        <fullName evidence="2">GH16 domain-containing protein</fullName>
    </recommendedName>
</protein>
<sequence>MFNPAVFVSVLFIASLFDGSAAAGARVRDNARRSRYVARKADAEEGKSWKQIDRYQGDNFLDEWKFFDEDDPTHGMVNYQNVEAAKSKGLAVVKHGQLILSVDDTTQLPPKMKRDSVRISTKKTYNGGLFIADFAAMPVGCSVWPAWWSVGPNWPQGGEIDILEGVHNQETNQYTLHTGAGCSLDSSVKATGRVLGTTCASSGKDNTGCAFMDTDTRSYGRGFNGVGGGVFAHLWDSAGIKIWHFARNEIPQDIQDGHPTPAAWPSPAASFATSACDVRKHFHDHALTIDTTLCGDWAGATYKSAGCPGTCAEAVADPKNFVGESLVFQLCGENQAKKNTAEAKWKINYISVYQ</sequence>
<feature type="signal peptide" evidence="1">
    <location>
        <begin position="1"/>
        <end position="22"/>
    </location>
</feature>
<dbReference type="InterPro" id="IPR000757">
    <property type="entry name" value="Beta-glucanase-like"/>
</dbReference>
<dbReference type="Proteomes" id="UP000775547">
    <property type="component" value="Unassembled WGS sequence"/>
</dbReference>
<feature type="domain" description="GH16" evidence="2">
    <location>
        <begin position="47"/>
        <end position="306"/>
    </location>
</feature>
<reference evidence="3" key="1">
    <citation type="submission" date="2020-07" db="EMBL/GenBank/DDBJ databases">
        <authorList>
            <person name="Nieuwenhuis M."/>
            <person name="Van De Peppel L.J.J."/>
        </authorList>
    </citation>
    <scope>NUCLEOTIDE SEQUENCE</scope>
    <source>
        <strain evidence="3">AP01</strain>
        <tissue evidence="3">Mycelium</tissue>
    </source>
</reference>
<dbReference type="PANTHER" id="PTHR10963:SF24">
    <property type="entry name" value="GLYCOSIDASE C21B10.07-RELATED"/>
    <property type="match status" value="1"/>
</dbReference>
<organism evidence="3 4">
    <name type="scientific">Asterophora parasitica</name>
    <dbReference type="NCBI Taxonomy" id="117018"/>
    <lineage>
        <taxon>Eukaryota</taxon>
        <taxon>Fungi</taxon>
        <taxon>Dikarya</taxon>
        <taxon>Basidiomycota</taxon>
        <taxon>Agaricomycotina</taxon>
        <taxon>Agaricomycetes</taxon>
        <taxon>Agaricomycetidae</taxon>
        <taxon>Agaricales</taxon>
        <taxon>Tricholomatineae</taxon>
        <taxon>Lyophyllaceae</taxon>
        <taxon>Asterophora</taxon>
    </lineage>
</organism>
<dbReference type="InterPro" id="IPR050546">
    <property type="entry name" value="Glycosyl_Hydrlase_16"/>
</dbReference>
<dbReference type="InterPro" id="IPR013320">
    <property type="entry name" value="ConA-like_dom_sf"/>
</dbReference>
<dbReference type="EMBL" id="JABCKV010000006">
    <property type="protein sequence ID" value="KAG5647859.1"/>
    <property type="molecule type" value="Genomic_DNA"/>
</dbReference>
<dbReference type="Pfam" id="PF26113">
    <property type="entry name" value="GH16_XgeA"/>
    <property type="match status" value="1"/>
</dbReference>
<dbReference type="AlphaFoldDB" id="A0A9P7GCA2"/>
<dbReference type="PROSITE" id="PS51762">
    <property type="entry name" value="GH16_2"/>
    <property type="match status" value="1"/>
</dbReference>
<dbReference type="PANTHER" id="PTHR10963">
    <property type="entry name" value="GLYCOSYL HYDROLASE-RELATED"/>
    <property type="match status" value="1"/>
</dbReference>
<proteinExistence type="predicted"/>
<dbReference type="SUPFAM" id="SSF49899">
    <property type="entry name" value="Concanavalin A-like lectins/glucanases"/>
    <property type="match status" value="1"/>
</dbReference>
<comment type="caution">
    <text evidence="3">The sequence shown here is derived from an EMBL/GenBank/DDBJ whole genome shotgun (WGS) entry which is preliminary data.</text>
</comment>
<gene>
    <name evidence="3" type="ORF">DXG03_007783</name>
</gene>
<dbReference type="Gene3D" id="2.60.120.200">
    <property type="match status" value="1"/>
</dbReference>
<keyword evidence="1" id="KW-0732">Signal</keyword>
<dbReference type="GO" id="GO:0009251">
    <property type="term" value="P:glucan catabolic process"/>
    <property type="evidence" value="ECO:0007669"/>
    <property type="project" value="TreeGrafter"/>
</dbReference>
<keyword evidence="4" id="KW-1185">Reference proteome</keyword>
<accession>A0A9P7GCA2</accession>
<dbReference type="OrthoDB" id="192832at2759"/>
<reference evidence="3" key="2">
    <citation type="submission" date="2021-10" db="EMBL/GenBank/DDBJ databases">
        <title>Phylogenomics reveals ancestral predisposition of the termite-cultivated fungus Termitomyces towards a domesticated lifestyle.</title>
        <authorList>
            <person name="Auxier B."/>
            <person name="Grum-Grzhimaylo A."/>
            <person name="Cardenas M.E."/>
            <person name="Lodge J.D."/>
            <person name="Laessoe T."/>
            <person name="Pedersen O."/>
            <person name="Smith M.E."/>
            <person name="Kuyper T.W."/>
            <person name="Franco-Molano E.A."/>
            <person name="Baroni T.J."/>
            <person name="Aanen D.K."/>
        </authorList>
    </citation>
    <scope>NUCLEOTIDE SEQUENCE</scope>
    <source>
        <strain evidence="3">AP01</strain>
        <tissue evidence="3">Mycelium</tissue>
    </source>
</reference>
<evidence type="ECO:0000313" key="4">
    <source>
        <dbReference type="Proteomes" id="UP000775547"/>
    </source>
</evidence>
<feature type="chain" id="PRO_5040513704" description="GH16 domain-containing protein" evidence="1">
    <location>
        <begin position="23"/>
        <end position="354"/>
    </location>
</feature>